<accession>A0ABZ1TWQ3</accession>
<evidence type="ECO:0000313" key="1">
    <source>
        <dbReference type="EMBL" id="WUQ83383.1"/>
    </source>
</evidence>
<evidence type="ECO:0000313" key="2">
    <source>
        <dbReference type="Proteomes" id="UP001432222"/>
    </source>
</evidence>
<dbReference type="RefSeq" id="WP_328954413.1">
    <property type="nucleotide sequence ID" value="NZ_CP108110.1"/>
</dbReference>
<reference evidence="1" key="1">
    <citation type="submission" date="2022-10" db="EMBL/GenBank/DDBJ databases">
        <title>The complete genomes of actinobacterial strains from the NBC collection.</title>
        <authorList>
            <person name="Joergensen T.S."/>
            <person name="Alvarez Arevalo M."/>
            <person name="Sterndorff E.B."/>
            <person name="Faurdal D."/>
            <person name="Vuksanovic O."/>
            <person name="Mourched A.-S."/>
            <person name="Charusanti P."/>
            <person name="Shaw S."/>
            <person name="Blin K."/>
            <person name="Weber T."/>
        </authorList>
    </citation>
    <scope>NUCLEOTIDE SEQUENCE</scope>
    <source>
        <strain evidence="1">NBC_00222</strain>
    </source>
</reference>
<dbReference type="Proteomes" id="UP001432222">
    <property type="component" value="Chromosome"/>
</dbReference>
<dbReference type="EMBL" id="CP108110">
    <property type="protein sequence ID" value="WUQ83383.1"/>
    <property type="molecule type" value="Genomic_DNA"/>
</dbReference>
<keyword evidence="2" id="KW-1185">Reference proteome</keyword>
<gene>
    <name evidence="1" type="ORF">OHA16_10605</name>
</gene>
<name>A0ABZ1TWQ3_9ACTN</name>
<organism evidence="1 2">
    <name type="scientific">Kitasatospora purpeofusca</name>
    <dbReference type="NCBI Taxonomy" id="67352"/>
    <lineage>
        <taxon>Bacteria</taxon>
        <taxon>Bacillati</taxon>
        <taxon>Actinomycetota</taxon>
        <taxon>Actinomycetes</taxon>
        <taxon>Kitasatosporales</taxon>
        <taxon>Streptomycetaceae</taxon>
        <taxon>Kitasatospora</taxon>
    </lineage>
</organism>
<protein>
    <submittedName>
        <fullName evidence="1">Uncharacterized protein</fullName>
    </submittedName>
</protein>
<sequence length="92" mass="10055">MTILPALIAQRTVENGRLRAAASASKLPFLGGFDLIEGVFDYAELLTWLTEPGLADDDPYLVYYRIRLGSDMKGLRELLTLVRSARGGLPGS</sequence>
<proteinExistence type="predicted"/>